<keyword evidence="6" id="KW-0961">Cell wall biogenesis/degradation</keyword>
<dbReference type="Pfam" id="PF20142">
    <property type="entry name" value="Scaffold"/>
    <property type="match status" value="1"/>
</dbReference>
<comment type="similarity">
    <text evidence="2">Belongs to the YkuD family.</text>
</comment>
<name>A0A1G7UM30_9BACT</name>
<dbReference type="EMBL" id="FNCQ01000004">
    <property type="protein sequence ID" value="SDG48566.1"/>
    <property type="molecule type" value="Genomic_DNA"/>
</dbReference>
<dbReference type="GO" id="GO:0004180">
    <property type="term" value="F:carboxypeptidase activity"/>
    <property type="evidence" value="ECO:0007669"/>
    <property type="project" value="UniProtKB-ARBA"/>
</dbReference>
<dbReference type="SUPFAM" id="SSF141523">
    <property type="entry name" value="L,D-transpeptidase catalytic domain-like"/>
    <property type="match status" value="1"/>
</dbReference>
<gene>
    <name evidence="9" type="ORF">SAMN04487901_104177</name>
</gene>
<keyword evidence="4" id="KW-0133">Cell shape</keyword>
<accession>A0A1G7UM30</accession>
<evidence type="ECO:0000256" key="3">
    <source>
        <dbReference type="ARBA" id="ARBA00022679"/>
    </source>
</evidence>
<dbReference type="InterPro" id="IPR052905">
    <property type="entry name" value="LD-transpeptidase_YkuD-like"/>
</dbReference>
<evidence type="ECO:0000259" key="7">
    <source>
        <dbReference type="Pfam" id="PF03734"/>
    </source>
</evidence>
<sequence>MLHSESRKNRTKDYIALSLFTCALLFNMTACKNDIFMSQEDMAARLRLQLLADSAQDAQQHLGLFISSHTDSLEADRLVSRYYQEGNEWVWLNDENEDFIEKAETTVHFLENEVQKIGFTPKAFFTTEILKDLEHFRTLDFDSTNTSVTKTMAELELNLSKAYIRYALGQRYGFMNPHKVFNRLDKRKEGGYRIVYDVDIEQPSEDFTKLALAHAADENPSLFLAGLESHHPVYNQLKERLTTDSTPDGRQRILCNMERLRWRHTQKTDSTQKHVFINIPSQQLWAIRPDSVFSMRICCGAWKTKTPLLSSKIRLIQLNPEWNIPGSILRDEVSLHAGDSAYFARNDYFIVHRNTGDTISPKDITRTQLRSGAYRVAQHSGPRNSLGRIIFRFNNQFDVYLHDTNNKNAFNYDRRTISHGCVRIQRPFDMIKFLMSDAQEWTLDKIRMNIDMRPEGDKGKRYQREHTDEEDPLKGIKMSYVSVKPHIPVVIDYYTLYPNPETGKWETWPDRYEYDKQIARRIKPFMP</sequence>
<dbReference type="GO" id="GO:0008360">
    <property type="term" value="P:regulation of cell shape"/>
    <property type="evidence" value="ECO:0007669"/>
    <property type="project" value="UniProtKB-KW"/>
</dbReference>
<evidence type="ECO:0000256" key="6">
    <source>
        <dbReference type="ARBA" id="ARBA00023316"/>
    </source>
</evidence>
<evidence type="ECO:0000313" key="10">
    <source>
        <dbReference type="Proteomes" id="UP000198779"/>
    </source>
</evidence>
<evidence type="ECO:0000256" key="5">
    <source>
        <dbReference type="ARBA" id="ARBA00022984"/>
    </source>
</evidence>
<evidence type="ECO:0000256" key="1">
    <source>
        <dbReference type="ARBA" id="ARBA00004752"/>
    </source>
</evidence>
<dbReference type="GO" id="GO:0016740">
    <property type="term" value="F:transferase activity"/>
    <property type="evidence" value="ECO:0007669"/>
    <property type="project" value="UniProtKB-KW"/>
</dbReference>
<dbReference type="STRING" id="645274.SAMN04487901_104177"/>
<evidence type="ECO:0000313" key="9">
    <source>
        <dbReference type="EMBL" id="SDG48566.1"/>
    </source>
</evidence>
<dbReference type="InterPro" id="IPR005490">
    <property type="entry name" value="LD_TPept_cat_dom"/>
</dbReference>
<dbReference type="PANTHER" id="PTHR41533">
    <property type="entry name" value="L,D-TRANSPEPTIDASE HI_1667-RELATED"/>
    <property type="match status" value="1"/>
</dbReference>
<dbReference type="InterPro" id="IPR045380">
    <property type="entry name" value="LD_TPept_scaffold_dom"/>
</dbReference>
<dbReference type="CDD" id="cd16913">
    <property type="entry name" value="YkuD_like"/>
    <property type="match status" value="1"/>
</dbReference>
<dbReference type="GO" id="GO:0071555">
    <property type="term" value="P:cell wall organization"/>
    <property type="evidence" value="ECO:0007669"/>
    <property type="project" value="UniProtKB-KW"/>
</dbReference>
<feature type="domain" description="L,D-TPase catalytic" evidence="7">
    <location>
        <begin position="273"/>
        <end position="430"/>
    </location>
</feature>
<keyword evidence="5" id="KW-0573">Peptidoglycan synthesis</keyword>
<evidence type="ECO:0000256" key="2">
    <source>
        <dbReference type="ARBA" id="ARBA00005992"/>
    </source>
</evidence>
<organism evidence="9 10">
    <name type="scientific">Prevotella communis</name>
    <dbReference type="NCBI Taxonomy" id="2913614"/>
    <lineage>
        <taxon>Bacteria</taxon>
        <taxon>Pseudomonadati</taxon>
        <taxon>Bacteroidota</taxon>
        <taxon>Bacteroidia</taxon>
        <taxon>Bacteroidales</taxon>
        <taxon>Prevotellaceae</taxon>
        <taxon>Prevotella</taxon>
    </lineage>
</organism>
<dbReference type="Proteomes" id="UP000198779">
    <property type="component" value="Unassembled WGS sequence"/>
</dbReference>
<reference evidence="10" key="1">
    <citation type="submission" date="2016-10" db="EMBL/GenBank/DDBJ databases">
        <authorList>
            <person name="Varghese N."/>
            <person name="Submissions S."/>
        </authorList>
    </citation>
    <scope>NUCLEOTIDE SEQUENCE [LARGE SCALE GENOMIC DNA]</scope>
    <source>
        <strain evidence="10">BP1-148</strain>
    </source>
</reference>
<feature type="domain" description="L,D-transpeptidase scaffold" evidence="8">
    <location>
        <begin position="79"/>
        <end position="241"/>
    </location>
</feature>
<dbReference type="InterPro" id="IPR038063">
    <property type="entry name" value="Transpep_catalytic_dom"/>
</dbReference>
<keyword evidence="10" id="KW-1185">Reference proteome</keyword>
<dbReference type="AlphaFoldDB" id="A0A1G7UM30"/>
<dbReference type="Gene3D" id="2.40.440.10">
    <property type="entry name" value="L,D-transpeptidase catalytic domain-like"/>
    <property type="match status" value="1"/>
</dbReference>
<dbReference type="Pfam" id="PF03734">
    <property type="entry name" value="YkuD"/>
    <property type="match status" value="1"/>
</dbReference>
<protein>
    <submittedName>
        <fullName evidence="9">L,D-transpeptidase catalytic domain</fullName>
    </submittedName>
</protein>
<evidence type="ECO:0000259" key="8">
    <source>
        <dbReference type="Pfam" id="PF20142"/>
    </source>
</evidence>
<keyword evidence="3" id="KW-0808">Transferase</keyword>
<dbReference type="UniPathway" id="UPA00219"/>
<dbReference type="PANTHER" id="PTHR41533:SF2">
    <property type="entry name" value="BLR7131 PROTEIN"/>
    <property type="match status" value="1"/>
</dbReference>
<comment type="pathway">
    <text evidence="1">Cell wall biogenesis; peptidoglycan biosynthesis.</text>
</comment>
<evidence type="ECO:0000256" key="4">
    <source>
        <dbReference type="ARBA" id="ARBA00022960"/>
    </source>
</evidence>
<proteinExistence type="inferred from homology"/>
<dbReference type="GO" id="GO:0009252">
    <property type="term" value="P:peptidoglycan biosynthetic process"/>
    <property type="evidence" value="ECO:0007669"/>
    <property type="project" value="UniProtKB-UniPathway"/>
</dbReference>